<evidence type="ECO:0000313" key="4">
    <source>
        <dbReference type="Proteomes" id="UP000274756"/>
    </source>
</evidence>
<dbReference type="WBParaSite" id="DME_0000616501-mRNA-1">
    <property type="protein sequence ID" value="DME_0000616501-mRNA-1"/>
    <property type="gene ID" value="DME_0000616501"/>
</dbReference>
<protein>
    <submittedName>
        <fullName evidence="5">Protein RALF-like 24</fullName>
    </submittedName>
</protein>
<evidence type="ECO:0000313" key="3">
    <source>
        <dbReference type="Proteomes" id="UP000038040"/>
    </source>
</evidence>
<dbReference type="Proteomes" id="UP000274756">
    <property type="component" value="Unassembled WGS sequence"/>
</dbReference>
<dbReference type="EMBL" id="UYYG01001182">
    <property type="protein sequence ID" value="VDN59488.1"/>
    <property type="molecule type" value="Genomic_DNA"/>
</dbReference>
<proteinExistence type="predicted"/>
<accession>A0A0N4UFF5</accession>
<dbReference type="AlphaFoldDB" id="A0A0N4UFF5"/>
<keyword evidence="1" id="KW-1133">Transmembrane helix</keyword>
<evidence type="ECO:0000256" key="1">
    <source>
        <dbReference type="SAM" id="Phobius"/>
    </source>
</evidence>
<reference evidence="5" key="1">
    <citation type="submission" date="2017-02" db="UniProtKB">
        <authorList>
            <consortium name="WormBaseParasite"/>
        </authorList>
    </citation>
    <scope>IDENTIFICATION</scope>
</reference>
<evidence type="ECO:0000313" key="2">
    <source>
        <dbReference type="EMBL" id="VDN59488.1"/>
    </source>
</evidence>
<organism evidence="3 5">
    <name type="scientific">Dracunculus medinensis</name>
    <name type="common">Guinea worm</name>
    <dbReference type="NCBI Taxonomy" id="318479"/>
    <lineage>
        <taxon>Eukaryota</taxon>
        <taxon>Metazoa</taxon>
        <taxon>Ecdysozoa</taxon>
        <taxon>Nematoda</taxon>
        <taxon>Chromadorea</taxon>
        <taxon>Rhabditida</taxon>
        <taxon>Spirurina</taxon>
        <taxon>Dracunculoidea</taxon>
        <taxon>Dracunculidae</taxon>
        <taxon>Dracunculus</taxon>
    </lineage>
</organism>
<dbReference type="Proteomes" id="UP000038040">
    <property type="component" value="Unplaced"/>
</dbReference>
<sequence length="134" mass="15055">MGDSMRSPSKEFKWVAIGALMLMMCASSMYTKEIGNMNMDEYDGDNKYMIMATIGDNPMYSDQIPQAIVYDEKSLKSANKRSSSTYRLCGSRLIDAIKSVCGNCIKPIGFRPVEVKRGINNFLFFLLAFSICLI</sequence>
<name>A0A0N4UFF5_DRAME</name>
<feature type="transmembrane region" description="Helical" evidence="1">
    <location>
        <begin position="12"/>
        <end position="30"/>
    </location>
</feature>
<keyword evidence="1" id="KW-0472">Membrane</keyword>
<reference evidence="2 4" key="2">
    <citation type="submission" date="2018-11" db="EMBL/GenBank/DDBJ databases">
        <authorList>
            <consortium name="Pathogen Informatics"/>
        </authorList>
    </citation>
    <scope>NUCLEOTIDE SEQUENCE [LARGE SCALE GENOMIC DNA]</scope>
</reference>
<gene>
    <name evidence="2" type="ORF">DME_LOCUS9461</name>
</gene>
<evidence type="ECO:0000313" key="5">
    <source>
        <dbReference type="WBParaSite" id="DME_0000616501-mRNA-1"/>
    </source>
</evidence>
<keyword evidence="4" id="KW-1185">Reference proteome</keyword>
<keyword evidence="1" id="KW-0812">Transmembrane</keyword>